<feature type="repeat" description="Filamin" evidence="6">
    <location>
        <begin position="515"/>
        <end position="608"/>
    </location>
</feature>
<dbReference type="InterPro" id="IPR013783">
    <property type="entry name" value="Ig-like_fold"/>
</dbReference>
<dbReference type="CDD" id="cd19757">
    <property type="entry name" value="Bbox1"/>
    <property type="match status" value="1"/>
</dbReference>
<evidence type="ECO:0000256" key="4">
    <source>
        <dbReference type="ARBA" id="ARBA00022833"/>
    </source>
</evidence>
<keyword evidence="4" id="KW-0862">Zinc</keyword>
<keyword evidence="2" id="KW-0677">Repeat</keyword>
<dbReference type="InterPro" id="IPR047153">
    <property type="entry name" value="TRIM45/56/19-like"/>
</dbReference>
<feature type="repeat" description="NHL" evidence="7">
    <location>
        <begin position="664"/>
        <end position="705"/>
    </location>
</feature>
<dbReference type="PROSITE" id="PS50119">
    <property type="entry name" value="ZF_BBOX"/>
    <property type="match status" value="2"/>
</dbReference>
<keyword evidence="3 5" id="KW-0863">Zinc-finger</keyword>
<feature type="repeat" description="NHL" evidence="7">
    <location>
        <begin position="751"/>
        <end position="792"/>
    </location>
</feature>
<dbReference type="InterPro" id="IPR017907">
    <property type="entry name" value="Znf_RING_CS"/>
</dbReference>
<dbReference type="InterPro" id="IPR001841">
    <property type="entry name" value="Znf_RING"/>
</dbReference>
<dbReference type="GeneID" id="100367600"/>
<dbReference type="SUPFAM" id="SSF57850">
    <property type="entry name" value="RING/U-box"/>
    <property type="match status" value="1"/>
</dbReference>
<feature type="domain" description="RING-type" evidence="10">
    <location>
        <begin position="72"/>
        <end position="112"/>
    </location>
</feature>
<dbReference type="InterPro" id="IPR001258">
    <property type="entry name" value="NHL_repeat"/>
</dbReference>
<dbReference type="SUPFAM" id="SSF101898">
    <property type="entry name" value="NHL repeat"/>
    <property type="match status" value="1"/>
</dbReference>
<evidence type="ECO:0000256" key="7">
    <source>
        <dbReference type="PROSITE-ProRule" id="PRU00504"/>
    </source>
</evidence>
<gene>
    <name evidence="13" type="primary">LOC100367600</name>
</gene>
<dbReference type="PROSITE" id="PS51125">
    <property type="entry name" value="NHL"/>
    <property type="match status" value="4"/>
</dbReference>
<feature type="repeat" description="NHL" evidence="7">
    <location>
        <begin position="843"/>
        <end position="886"/>
    </location>
</feature>
<dbReference type="RefSeq" id="XP_002741656.1">
    <property type="nucleotide sequence ID" value="XM_002741610.1"/>
</dbReference>
<dbReference type="InterPro" id="IPR000315">
    <property type="entry name" value="Znf_B-box"/>
</dbReference>
<dbReference type="Gene3D" id="2.60.40.10">
    <property type="entry name" value="Immunoglobulins"/>
    <property type="match status" value="1"/>
</dbReference>
<dbReference type="Gene3D" id="2.120.10.30">
    <property type="entry name" value="TolB, C-terminal domain"/>
    <property type="match status" value="2"/>
</dbReference>
<dbReference type="SMART" id="SM00502">
    <property type="entry name" value="BBC"/>
    <property type="match status" value="1"/>
</dbReference>
<dbReference type="Proteomes" id="UP000694865">
    <property type="component" value="Unplaced"/>
</dbReference>
<dbReference type="Gene3D" id="3.30.40.10">
    <property type="entry name" value="Zinc/RING finger domain, C3HC4 (zinc finger)"/>
    <property type="match status" value="1"/>
</dbReference>
<dbReference type="InterPro" id="IPR003649">
    <property type="entry name" value="Bbox_C"/>
</dbReference>
<feature type="region of interest" description="Disordered" evidence="9">
    <location>
        <begin position="422"/>
        <end position="449"/>
    </location>
</feature>
<evidence type="ECO:0000256" key="3">
    <source>
        <dbReference type="ARBA" id="ARBA00022771"/>
    </source>
</evidence>
<keyword evidence="12" id="KW-1185">Reference proteome</keyword>
<evidence type="ECO:0000256" key="5">
    <source>
        <dbReference type="PROSITE-ProRule" id="PRU00024"/>
    </source>
</evidence>
<dbReference type="PANTHER" id="PTHR25462">
    <property type="entry name" value="BONUS, ISOFORM C-RELATED"/>
    <property type="match status" value="1"/>
</dbReference>
<dbReference type="Gene3D" id="3.30.160.60">
    <property type="entry name" value="Classic Zinc Finger"/>
    <property type="match status" value="1"/>
</dbReference>
<keyword evidence="1" id="KW-0479">Metal-binding</keyword>
<dbReference type="SUPFAM" id="SSF81296">
    <property type="entry name" value="E set domains"/>
    <property type="match status" value="1"/>
</dbReference>
<evidence type="ECO:0000256" key="9">
    <source>
        <dbReference type="SAM" id="MobiDB-lite"/>
    </source>
</evidence>
<dbReference type="Pfam" id="PF00097">
    <property type="entry name" value="zf-C3HC4"/>
    <property type="match status" value="1"/>
</dbReference>
<feature type="compositionally biased region" description="Polar residues" evidence="9">
    <location>
        <begin position="22"/>
        <end position="47"/>
    </location>
</feature>
<feature type="coiled-coil region" evidence="8">
    <location>
        <begin position="298"/>
        <end position="325"/>
    </location>
</feature>
<dbReference type="SUPFAM" id="SSF57845">
    <property type="entry name" value="B-box zinc-binding domain"/>
    <property type="match status" value="1"/>
</dbReference>
<reference evidence="13" key="1">
    <citation type="submission" date="2025-08" db="UniProtKB">
        <authorList>
            <consortium name="RefSeq"/>
        </authorList>
    </citation>
    <scope>IDENTIFICATION</scope>
    <source>
        <tissue evidence="13">Testes</tissue>
    </source>
</reference>
<evidence type="ECO:0000256" key="1">
    <source>
        <dbReference type="ARBA" id="ARBA00022723"/>
    </source>
</evidence>
<dbReference type="SMART" id="SM00184">
    <property type="entry name" value="RING"/>
    <property type="match status" value="1"/>
</dbReference>
<feature type="region of interest" description="Disordered" evidence="9">
    <location>
        <begin position="472"/>
        <end position="552"/>
    </location>
</feature>
<organism evidence="12 13">
    <name type="scientific">Saccoglossus kowalevskii</name>
    <name type="common">Acorn worm</name>
    <dbReference type="NCBI Taxonomy" id="10224"/>
    <lineage>
        <taxon>Eukaryota</taxon>
        <taxon>Metazoa</taxon>
        <taxon>Hemichordata</taxon>
        <taxon>Enteropneusta</taxon>
        <taxon>Harrimaniidae</taxon>
        <taxon>Saccoglossus</taxon>
    </lineage>
</organism>
<evidence type="ECO:0000256" key="2">
    <source>
        <dbReference type="ARBA" id="ARBA00022737"/>
    </source>
</evidence>
<dbReference type="PROSITE" id="PS50194">
    <property type="entry name" value="FILAMIN_REPEAT"/>
    <property type="match status" value="1"/>
</dbReference>
<feature type="repeat" description="NHL" evidence="7">
    <location>
        <begin position="796"/>
        <end position="839"/>
    </location>
</feature>
<evidence type="ECO:0000256" key="8">
    <source>
        <dbReference type="SAM" id="Coils"/>
    </source>
</evidence>
<dbReference type="InterPro" id="IPR018957">
    <property type="entry name" value="Znf_C3HC4_RING-type"/>
</dbReference>
<dbReference type="InterPro" id="IPR017868">
    <property type="entry name" value="Filamin/ABP280_repeat-like"/>
</dbReference>
<dbReference type="Pfam" id="PF01436">
    <property type="entry name" value="NHL"/>
    <property type="match status" value="2"/>
</dbReference>
<dbReference type="InterPro" id="IPR014756">
    <property type="entry name" value="Ig_E-set"/>
</dbReference>
<keyword evidence="8" id="KW-0175">Coiled coil</keyword>
<evidence type="ECO:0000259" key="10">
    <source>
        <dbReference type="PROSITE" id="PS50089"/>
    </source>
</evidence>
<protein>
    <submittedName>
        <fullName evidence="13">Tripartite motif-containing protein 3-like</fullName>
    </submittedName>
</protein>
<feature type="domain" description="B box-type" evidence="11">
    <location>
        <begin position="142"/>
        <end position="187"/>
    </location>
</feature>
<dbReference type="PROSITE" id="PS00518">
    <property type="entry name" value="ZF_RING_1"/>
    <property type="match status" value="1"/>
</dbReference>
<feature type="compositionally biased region" description="Pro residues" evidence="9">
    <location>
        <begin position="482"/>
        <end position="492"/>
    </location>
</feature>
<dbReference type="PANTHER" id="PTHR25462:SF229">
    <property type="entry name" value="TRANSCRIPTION INTERMEDIARY FACTOR 1-BETA"/>
    <property type="match status" value="1"/>
</dbReference>
<feature type="domain" description="B box-type" evidence="11">
    <location>
        <begin position="208"/>
        <end position="251"/>
    </location>
</feature>
<dbReference type="InterPro" id="IPR011042">
    <property type="entry name" value="6-blade_b-propeller_TolB-like"/>
</dbReference>
<accession>A0ABM0H0S4</accession>
<feature type="compositionally biased region" description="Polar residues" evidence="9">
    <location>
        <begin position="426"/>
        <end position="435"/>
    </location>
</feature>
<evidence type="ECO:0000313" key="13">
    <source>
        <dbReference type="RefSeq" id="XP_002741656.1"/>
    </source>
</evidence>
<dbReference type="Pfam" id="PF22586">
    <property type="entry name" value="ANCHR-like_BBOX"/>
    <property type="match status" value="1"/>
</dbReference>
<feature type="region of interest" description="Disordered" evidence="9">
    <location>
        <begin position="1"/>
        <end position="60"/>
    </location>
</feature>
<dbReference type="PROSITE" id="PS50089">
    <property type="entry name" value="ZF_RING_2"/>
    <property type="match status" value="1"/>
</dbReference>
<sequence length="929" mass="103978">MSDAGDTPGGDAEQEETKSHHSTAPSTHSKVPSQHSNQLNGSMNGEQNGEPPKTPEDKTNITDLIDDMFLTCAICNNRFNQPKVLSCLHSFCTGCLESYESSNGGELECPVCGKDERRSIRDLPHNTLAMGLIDLKTILGSNEATKCNVCDKDAAVRCYDCADFLCEDCEKVHKKMKLGKGHRMTSLQEFIDSISDMQNSLLKRSSLMHPTVCSDHEGFLMEQYCETCDIPVCDKCTTTEHKYPQHHVTPLQESVSRQFNHLERLLRETEKKIPPLQQSLTDVRAVLMDIETQCDFAEIKLRDRVRREIEQLRKLENDLVDEMEHKILGKRAVLDEQFQRLQQGLNNIHDSCDFTENMLKFGNPLDMIGLNSELENRLQELMATRIKLEPVDSSAIEFTSNEDFHTSLHSMNHLGTISVARKPTTPARSPSSTAEYSPRVTLNGDDTPHYAPSTIPEETELEVYRAESPLPPPITLSIPQVKLPPTPPPPRGTPQNVPMTRDAVTMTTDTRDIGSMTNDDSPPRYTPVGLRFSRDGRPSRGPSRKGRAGDEDISARVYTPAHQVHRAKVATNPDGSYSVGYNPTMPGNHDLRINFLGQPYGEPLALSMQPEHYQQFARGAQGQNPPGINIILKPAKKNQYYADELENESEDDDDEWLEGRPFLKIGGKGTAPGKLCGPRGIAISHNDDIVVADRGNNRMQVFFRDGKLSHVFSYRNFTRKFDPVGVAITNSEQLLISDYDNKHVLLCDYDGRIIRTIGSGILKGPWGVAVGRHGLVHVVDHPQHCVRTFSLDGTHVHTFGGKGEGPGEFNYPLYVAVNNRDNIIVSDYCYHRVQVFDYRGTFLFDFGTHGDRQGQFYRPTGVACTQKDDIIVNDYLSNKVQLFKPNGSFVRHLNNDSKWLECPEGIAIASEKPLRVAVVDSGHHCIKVF</sequence>
<dbReference type="InterPro" id="IPR013083">
    <property type="entry name" value="Znf_RING/FYVE/PHD"/>
</dbReference>
<evidence type="ECO:0000256" key="6">
    <source>
        <dbReference type="PROSITE-ProRule" id="PRU00087"/>
    </source>
</evidence>
<evidence type="ECO:0000259" key="11">
    <source>
        <dbReference type="PROSITE" id="PS50119"/>
    </source>
</evidence>
<evidence type="ECO:0000313" key="12">
    <source>
        <dbReference type="Proteomes" id="UP000694865"/>
    </source>
</evidence>
<dbReference type="Pfam" id="PF00643">
    <property type="entry name" value="zf-B_box"/>
    <property type="match status" value="1"/>
</dbReference>
<dbReference type="SMART" id="SM00336">
    <property type="entry name" value="BBOX"/>
    <property type="match status" value="2"/>
</dbReference>
<proteinExistence type="predicted"/>
<name>A0ABM0H0S4_SACKO</name>